<dbReference type="GO" id="GO:0016987">
    <property type="term" value="F:sigma factor activity"/>
    <property type="evidence" value="ECO:0007669"/>
    <property type="project" value="UniProtKB-KW"/>
</dbReference>
<dbReference type="GO" id="GO:0003677">
    <property type="term" value="F:DNA binding"/>
    <property type="evidence" value="ECO:0007669"/>
    <property type="project" value="InterPro"/>
</dbReference>
<evidence type="ECO:0000256" key="1">
    <source>
        <dbReference type="ARBA" id="ARBA00010641"/>
    </source>
</evidence>
<name>A0A953HRD1_9BACT</name>
<dbReference type="InterPro" id="IPR036388">
    <property type="entry name" value="WH-like_DNA-bd_sf"/>
</dbReference>
<dbReference type="RefSeq" id="WP_222581050.1">
    <property type="nucleotide sequence ID" value="NZ_JAHVHU010000015.1"/>
</dbReference>
<dbReference type="EMBL" id="JAHVHU010000015">
    <property type="protein sequence ID" value="MBY5959513.1"/>
    <property type="molecule type" value="Genomic_DNA"/>
</dbReference>
<dbReference type="InterPro" id="IPR039425">
    <property type="entry name" value="RNA_pol_sigma-70-like"/>
</dbReference>
<organism evidence="7 8">
    <name type="scientific">Membranihabitans marinus</name>
    <dbReference type="NCBI Taxonomy" id="1227546"/>
    <lineage>
        <taxon>Bacteria</taxon>
        <taxon>Pseudomonadati</taxon>
        <taxon>Bacteroidota</taxon>
        <taxon>Saprospiria</taxon>
        <taxon>Saprospirales</taxon>
        <taxon>Saprospiraceae</taxon>
        <taxon>Membranihabitans</taxon>
    </lineage>
</organism>
<dbReference type="CDD" id="cd06171">
    <property type="entry name" value="Sigma70_r4"/>
    <property type="match status" value="1"/>
</dbReference>
<reference evidence="7" key="1">
    <citation type="submission" date="2021-06" db="EMBL/GenBank/DDBJ databases">
        <title>44 bacteria genomes isolated from Dapeng, Shenzhen.</title>
        <authorList>
            <person name="Zheng W."/>
            <person name="Yu S."/>
            <person name="Huang Y."/>
        </authorList>
    </citation>
    <scope>NUCLEOTIDE SEQUENCE</scope>
    <source>
        <strain evidence="7">DP5N28-2</strain>
    </source>
</reference>
<keyword evidence="4" id="KW-0804">Transcription</keyword>
<keyword evidence="2" id="KW-0805">Transcription regulation</keyword>
<gene>
    <name evidence="7" type="ORF">KUV50_15280</name>
</gene>
<dbReference type="Pfam" id="PF04542">
    <property type="entry name" value="Sigma70_r2"/>
    <property type="match status" value="1"/>
</dbReference>
<dbReference type="InterPro" id="IPR013325">
    <property type="entry name" value="RNA_pol_sigma_r2"/>
</dbReference>
<keyword evidence="8" id="KW-1185">Reference proteome</keyword>
<evidence type="ECO:0000256" key="3">
    <source>
        <dbReference type="ARBA" id="ARBA00023082"/>
    </source>
</evidence>
<dbReference type="SUPFAM" id="SSF88659">
    <property type="entry name" value="Sigma3 and sigma4 domains of RNA polymerase sigma factors"/>
    <property type="match status" value="1"/>
</dbReference>
<dbReference type="Gene3D" id="1.10.1740.10">
    <property type="match status" value="1"/>
</dbReference>
<evidence type="ECO:0000259" key="5">
    <source>
        <dbReference type="Pfam" id="PF04542"/>
    </source>
</evidence>
<evidence type="ECO:0000313" key="7">
    <source>
        <dbReference type="EMBL" id="MBY5959513.1"/>
    </source>
</evidence>
<dbReference type="PANTHER" id="PTHR43133:SF46">
    <property type="entry name" value="RNA POLYMERASE SIGMA-70 FACTOR ECF SUBFAMILY"/>
    <property type="match status" value="1"/>
</dbReference>
<evidence type="ECO:0000256" key="2">
    <source>
        <dbReference type="ARBA" id="ARBA00023015"/>
    </source>
</evidence>
<dbReference type="InterPro" id="IPR013249">
    <property type="entry name" value="RNA_pol_sigma70_r4_t2"/>
</dbReference>
<keyword evidence="3" id="KW-0731">Sigma factor</keyword>
<proteinExistence type="inferred from homology"/>
<dbReference type="InterPro" id="IPR007627">
    <property type="entry name" value="RNA_pol_sigma70_r2"/>
</dbReference>
<feature type="domain" description="RNA polymerase sigma factor 70 region 4 type 2" evidence="6">
    <location>
        <begin position="120"/>
        <end position="172"/>
    </location>
</feature>
<dbReference type="InterPro" id="IPR014284">
    <property type="entry name" value="RNA_pol_sigma-70_dom"/>
</dbReference>
<dbReference type="Proteomes" id="UP000753961">
    <property type="component" value="Unassembled WGS sequence"/>
</dbReference>
<sequence length="183" mass="22048">MDNINVDQESWILLKQGDQKALSRIYHRYYASLHQYGYKLTGDTALVEDCLQEMFLYMYEKRQTLGDVTYIRAYLFRSFRRRLLKKLRNQRRSVYVSMDDSWMVMPNELEALDHDENQRKMLAALINGLSPRQRELIYLRYYNDLSPREIAEMLSISYRAVINTLYKAMVKLRAHRDKLEDIE</sequence>
<dbReference type="AlphaFoldDB" id="A0A953HRD1"/>
<protein>
    <submittedName>
        <fullName evidence="7">Sigma-70 family RNA polymerase sigma factor</fullName>
    </submittedName>
</protein>
<dbReference type="Pfam" id="PF08281">
    <property type="entry name" value="Sigma70_r4_2"/>
    <property type="match status" value="1"/>
</dbReference>
<evidence type="ECO:0000259" key="6">
    <source>
        <dbReference type="Pfam" id="PF08281"/>
    </source>
</evidence>
<dbReference type="PANTHER" id="PTHR43133">
    <property type="entry name" value="RNA POLYMERASE ECF-TYPE SIGMA FACTO"/>
    <property type="match status" value="1"/>
</dbReference>
<feature type="domain" description="RNA polymerase sigma-70 region 2" evidence="5">
    <location>
        <begin position="25"/>
        <end position="92"/>
    </location>
</feature>
<dbReference type="SUPFAM" id="SSF88946">
    <property type="entry name" value="Sigma2 domain of RNA polymerase sigma factors"/>
    <property type="match status" value="1"/>
</dbReference>
<comment type="caution">
    <text evidence="7">The sequence shown here is derived from an EMBL/GenBank/DDBJ whole genome shotgun (WGS) entry which is preliminary data.</text>
</comment>
<dbReference type="InterPro" id="IPR013324">
    <property type="entry name" value="RNA_pol_sigma_r3/r4-like"/>
</dbReference>
<dbReference type="Gene3D" id="1.10.10.10">
    <property type="entry name" value="Winged helix-like DNA-binding domain superfamily/Winged helix DNA-binding domain"/>
    <property type="match status" value="1"/>
</dbReference>
<dbReference type="NCBIfam" id="TIGR02937">
    <property type="entry name" value="sigma70-ECF"/>
    <property type="match status" value="1"/>
</dbReference>
<evidence type="ECO:0000256" key="4">
    <source>
        <dbReference type="ARBA" id="ARBA00023163"/>
    </source>
</evidence>
<accession>A0A953HRD1</accession>
<dbReference type="GO" id="GO:0006352">
    <property type="term" value="P:DNA-templated transcription initiation"/>
    <property type="evidence" value="ECO:0007669"/>
    <property type="project" value="InterPro"/>
</dbReference>
<evidence type="ECO:0000313" key="8">
    <source>
        <dbReference type="Proteomes" id="UP000753961"/>
    </source>
</evidence>
<comment type="similarity">
    <text evidence="1">Belongs to the sigma-70 factor family. ECF subfamily.</text>
</comment>